<keyword evidence="2" id="KW-0472">Membrane</keyword>
<protein>
    <submittedName>
        <fullName evidence="6">TonB-dependent receptor</fullName>
    </submittedName>
</protein>
<keyword evidence="7" id="KW-1185">Reference proteome</keyword>
<dbReference type="SUPFAM" id="SSF49464">
    <property type="entry name" value="Carboxypeptidase regulatory domain-like"/>
    <property type="match status" value="1"/>
</dbReference>
<feature type="signal peptide" evidence="4">
    <location>
        <begin position="1"/>
        <end position="19"/>
    </location>
</feature>
<dbReference type="Gene3D" id="2.60.40.1120">
    <property type="entry name" value="Carboxypeptidase-like, regulatory domain"/>
    <property type="match status" value="1"/>
</dbReference>
<feature type="chain" id="PRO_5019354036" evidence="4">
    <location>
        <begin position="20"/>
        <end position="792"/>
    </location>
</feature>
<proteinExistence type="predicted"/>
<evidence type="ECO:0000256" key="1">
    <source>
        <dbReference type="ARBA" id="ARBA00004442"/>
    </source>
</evidence>
<dbReference type="Proteomes" id="UP000284120">
    <property type="component" value="Unassembled WGS sequence"/>
</dbReference>
<dbReference type="SUPFAM" id="SSF56935">
    <property type="entry name" value="Porins"/>
    <property type="match status" value="1"/>
</dbReference>
<keyword evidence="3" id="KW-0998">Cell outer membrane</keyword>
<keyword evidence="6" id="KW-0675">Receptor</keyword>
<evidence type="ECO:0000313" key="7">
    <source>
        <dbReference type="Proteomes" id="UP000284120"/>
    </source>
</evidence>
<sequence>MKFILGLSLFLGILLTAKAQTISGRLIDGNTKKGLILANLSLINEDKTTPAKYTGSDTLGNFEFREIKNGKYTLLATLMGYQKTERSIIVNHQLSKAINLGDIILTEDPSLLKEVTITGGLPSFSTKNGQLKIGIANNAFFKSSANLLDVFRKLPGLQVGQDGSMQLASRATPTLFVDGKPANMSSEEILTYLSGLSPEMVESIEIINQPSSKYDGEYQGIIDVKLKRNQSLGLKGSYNARLQRNNYSLLEHNLSLGYKTERLSYQLTLGHTAGSTYYRYHALQFLANSNAMTTDTRTATANQNFNVQAHLAYEIKPTQSLEVFVRTLQVKRNAVSANHLITQDNRQQNTIALVKSDNDARPKQHHYTGGLNYDARFKNSELHIIASLSQINNLQTEDIQNRDLLAQDLLSYWKTDSKNNILIRNAQADYTQNIGAQKLEMGAKFAYTSTHNNLRYDTLGNDIFSIDLKRSNQFRYQEYISAAYFSYLGQWKKFSYSIGLRTEHTRSVANSITTGQLTERDYLKWLPSINLNYTLSNTEQLSFNYSRRITRPTFAALNPFRFYYSPRHYWIGNPYLQPSTTSLFALTYSRKSLNISLNAGRETDVMSRYPEYNPATDELIFLGRNLPYRNFANIQVSSPITVNKWWRMTHNLGLFYNKELTPYFGKTYRIPIHNYTINGSQILTLKSLLFDVSYSYESKSGNGLYIMSPVYGIDFGMQKAWFKNKLNTRLTLYDAFDNLKRRLIFREKSIINNDFYHYFAAQRLVLGITYNFGSSTYKSKENKRSDEENRAN</sequence>
<keyword evidence="4" id="KW-0732">Signal</keyword>
<dbReference type="PANTHER" id="PTHR40980">
    <property type="entry name" value="PLUG DOMAIN-CONTAINING PROTEIN"/>
    <property type="match status" value="1"/>
</dbReference>
<dbReference type="Gene3D" id="2.40.170.20">
    <property type="entry name" value="TonB-dependent receptor, beta-barrel domain"/>
    <property type="match status" value="1"/>
</dbReference>
<name>A0A443YUX0_9SPHI</name>
<gene>
    <name evidence="6" type="ORF">DPV69_11370</name>
</gene>
<evidence type="ECO:0000256" key="2">
    <source>
        <dbReference type="ARBA" id="ARBA00023136"/>
    </source>
</evidence>
<organism evidence="6 7">
    <name type="scientific">Pedobacter chitinilyticus</name>
    <dbReference type="NCBI Taxonomy" id="2233776"/>
    <lineage>
        <taxon>Bacteria</taxon>
        <taxon>Pseudomonadati</taxon>
        <taxon>Bacteroidota</taxon>
        <taxon>Sphingobacteriia</taxon>
        <taxon>Sphingobacteriales</taxon>
        <taxon>Sphingobacteriaceae</taxon>
        <taxon>Pedobacter</taxon>
    </lineage>
</organism>
<dbReference type="Pfam" id="PF14905">
    <property type="entry name" value="OMP_b-brl_3"/>
    <property type="match status" value="1"/>
</dbReference>
<evidence type="ECO:0000259" key="5">
    <source>
        <dbReference type="Pfam" id="PF14905"/>
    </source>
</evidence>
<dbReference type="GO" id="GO:0009279">
    <property type="term" value="C:cell outer membrane"/>
    <property type="evidence" value="ECO:0007669"/>
    <property type="project" value="UniProtKB-SubCell"/>
</dbReference>
<dbReference type="AlphaFoldDB" id="A0A443YUX0"/>
<dbReference type="OrthoDB" id="905812at2"/>
<dbReference type="InterPro" id="IPR041700">
    <property type="entry name" value="OMP_b-brl_3"/>
</dbReference>
<evidence type="ECO:0000256" key="3">
    <source>
        <dbReference type="ARBA" id="ARBA00023237"/>
    </source>
</evidence>
<comment type="subcellular location">
    <subcellularLocation>
        <location evidence="1">Cell outer membrane</location>
    </subcellularLocation>
</comment>
<dbReference type="EMBL" id="SAYW01000003">
    <property type="protein sequence ID" value="RWU07577.1"/>
    <property type="molecule type" value="Genomic_DNA"/>
</dbReference>
<dbReference type="PANTHER" id="PTHR40980:SF4">
    <property type="entry name" value="TONB-DEPENDENT RECEPTOR-LIKE BETA-BARREL DOMAIN-CONTAINING PROTEIN"/>
    <property type="match status" value="1"/>
</dbReference>
<dbReference type="InterPro" id="IPR008969">
    <property type="entry name" value="CarboxyPept-like_regulatory"/>
</dbReference>
<dbReference type="Pfam" id="PF13715">
    <property type="entry name" value="CarbopepD_reg_2"/>
    <property type="match status" value="1"/>
</dbReference>
<feature type="domain" description="Outer membrane protein beta-barrel" evidence="5">
    <location>
        <begin position="378"/>
        <end position="770"/>
    </location>
</feature>
<dbReference type="RefSeq" id="WP_113647486.1">
    <property type="nucleotide sequence ID" value="NZ_QMHN01000003.1"/>
</dbReference>
<comment type="caution">
    <text evidence="6">The sequence shown here is derived from an EMBL/GenBank/DDBJ whole genome shotgun (WGS) entry which is preliminary data.</text>
</comment>
<evidence type="ECO:0000313" key="6">
    <source>
        <dbReference type="EMBL" id="RWU07577.1"/>
    </source>
</evidence>
<accession>A0A443YUX0</accession>
<evidence type="ECO:0000256" key="4">
    <source>
        <dbReference type="SAM" id="SignalP"/>
    </source>
</evidence>
<dbReference type="InterPro" id="IPR036942">
    <property type="entry name" value="Beta-barrel_TonB_sf"/>
</dbReference>
<reference evidence="6 7" key="1">
    <citation type="submission" date="2018-06" db="EMBL/GenBank/DDBJ databases">
        <title>Pedobacter endophyticus sp. nov., an endophytic bacterium isolated from a leaf of Triticum aestivum.</title>
        <authorList>
            <person name="Zhang L."/>
        </authorList>
    </citation>
    <scope>NUCLEOTIDE SEQUENCE [LARGE SCALE GENOMIC DNA]</scope>
    <source>
        <strain evidence="6 7">CM134L-2</strain>
    </source>
</reference>